<organism evidence="5 6">
    <name type="scientific">Pyrobaculum arsenaticum</name>
    <dbReference type="NCBI Taxonomy" id="121277"/>
    <lineage>
        <taxon>Archaea</taxon>
        <taxon>Thermoproteota</taxon>
        <taxon>Thermoprotei</taxon>
        <taxon>Thermoproteales</taxon>
        <taxon>Thermoproteaceae</taxon>
        <taxon>Pyrobaculum</taxon>
    </lineage>
</organism>
<dbReference type="InterPro" id="IPR047873">
    <property type="entry name" value="Ribosomal_uL16"/>
</dbReference>
<dbReference type="GO" id="GO:0003735">
    <property type="term" value="F:structural constituent of ribosome"/>
    <property type="evidence" value="ECO:0007669"/>
    <property type="project" value="InterPro"/>
</dbReference>
<reference evidence="5 6" key="1">
    <citation type="journal article" date="2020" name="Nat. Commun.">
        <title>The structures of two archaeal type IV pili illuminate evolutionary relationships.</title>
        <authorList>
            <person name="Wang F."/>
            <person name="Baquero D.P."/>
            <person name="Su Z."/>
            <person name="Beltran L.C."/>
            <person name="Prangishvili D."/>
            <person name="Krupovic M."/>
            <person name="Egelman E.H."/>
        </authorList>
    </citation>
    <scope>NUCLEOTIDE SEQUENCE [LARGE SCALE GENOMIC DNA]</scope>
    <source>
        <strain evidence="5 6">2GA</strain>
    </source>
</reference>
<dbReference type="PANTHER" id="PTHR11726">
    <property type="entry name" value="60S RIBOSOMAL PROTEIN L10"/>
    <property type="match status" value="1"/>
</dbReference>
<sequence length="182" mass="20391">MPVRPARCYRRIKGPPYTREEYIHGAPMIQIPKFDMGTTSAAARATFPMVAKLIVEERGQIRMQALEAARQMASKYLTKYVGDANYYLRLNVIPHHVLRENRMLAMAGADRLQEGMRLAFGSPAGRAARVEPGQILFYAEFKPEHLAHIKEAFRRAASKLPLPTRIVIEPKGDGDGKTATQG</sequence>
<dbReference type="PROSITE" id="PS01257">
    <property type="entry name" value="RIBOSOMAL_L10E"/>
    <property type="match status" value="1"/>
</dbReference>
<dbReference type="InterPro" id="IPR018255">
    <property type="entry name" value="Ribosomal_uL16_CS_euk_arc"/>
</dbReference>
<dbReference type="InterPro" id="IPR036920">
    <property type="entry name" value="Ribosomal_uL16_sf"/>
</dbReference>
<dbReference type="RefSeq" id="WP_011901675.1">
    <property type="nucleotide sequence ID" value="NZ_JAAVJF010000004.1"/>
</dbReference>
<dbReference type="Proteomes" id="UP000554766">
    <property type="component" value="Unassembled WGS sequence"/>
</dbReference>
<gene>
    <name evidence="4" type="primary">rpl10e</name>
    <name evidence="5" type="ORF">HC235_09155</name>
</gene>
<dbReference type="NCBIfam" id="NF003236">
    <property type="entry name" value="PRK04199.1-1"/>
    <property type="match status" value="1"/>
</dbReference>
<evidence type="ECO:0000313" key="6">
    <source>
        <dbReference type="Proteomes" id="UP000554766"/>
    </source>
</evidence>
<evidence type="ECO:0000256" key="4">
    <source>
        <dbReference type="HAMAP-Rule" id="MF_00448"/>
    </source>
</evidence>
<dbReference type="InterPro" id="IPR001197">
    <property type="entry name" value="Ribosomal_uL16_euk_arch"/>
</dbReference>
<keyword evidence="6" id="KW-1185">Reference proteome</keyword>
<dbReference type="GO" id="GO:0005840">
    <property type="term" value="C:ribosome"/>
    <property type="evidence" value="ECO:0007669"/>
    <property type="project" value="UniProtKB-KW"/>
</dbReference>
<dbReference type="FunFam" id="3.90.1170.10:FF:000008">
    <property type="entry name" value="50S ribosomal protein L10e"/>
    <property type="match status" value="1"/>
</dbReference>
<dbReference type="GO" id="GO:1990904">
    <property type="term" value="C:ribonucleoprotein complex"/>
    <property type="evidence" value="ECO:0007669"/>
    <property type="project" value="UniProtKB-KW"/>
</dbReference>
<dbReference type="HAMAP" id="MF_00448">
    <property type="entry name" value="Ribosomal_uL16_arch"/>
    <property type="match status" value="1"/>
</dbReference>
<protein>
    <recommendedName>
        <fullName evidence="4">Large ribosomal subunit protein uL16</fullName>
    </recommendedName>
</protein>
<keyword evidence="2 4" id="KW-0689">Ribosomal protein</keyword>
<dbReference type="NCBIfam" id="NF003239">
    <property type="entry name" value="PRK04199.1-4"/>
    <property type="match status" value="1"/>
</dbReference>
<dbReference type="AlphaFoldDB" id="A0A7L4PB33"/>
<dbReference type="GO" id="GO:0006412">
    <property type="term" value="P:translation"/>
    <property type="evidence" value="ECO:0007669"/>
    <property type="project" value="UniProtKB-UniRule"/>
</dbReference>
<evidence type="ECO:0000256" key="1">
    <source>
        <dbReference type="ARBA" id="ARBA00008931"/>
    </source>
</evidence>
<dbReference type="GeneID" id="5055807"/>
<dbReference type="EMBL" id="JAAVJF010000004">
    <property type="protein sequence ID" value="NYR16091.1"/>
    <property type="molecule type" value="Genomic_DNA"/>
</dbReference>
<dbReference type="SMR" id="A0A7L4PB33"/>
<evidence type="ECO:0000313" key="5">
    <source>
        <dbReference type="EMBL" id="NYR16091.1"/>
    </source>
</evidence>
<proteinExistence type="inferred from homology"/>
<dbReference type="CDD" id="cd01433">
    <property type="entry name" value="Ribosomal_L16_L10e"/>
    <property type="match status" value="1"/>
</dbReference>
<comment type="similarity">
    <text evidence="1 4">Belongs to the universal ribosomal protein uL16 family.</text>
</comment>
<dbReference type="Pfam" id="PF00252">
    <property type="entry name" value="Ribosomal_L16"/>
    <property type="match status" value="1"/>
</dbReference>
<dbReference type="OMA" id="HHVIREN"/>
<accession>A0A7L4PB33</accession>
<keyword evidence="3 4" id="KW-0687">Ribonucleoprotein</keyword>
<comment type="caution">
    <text evidence="5">The sequence shown here is derived from an EMBL/GenBank/DDBJ whole genome shotgun (WGS) entry which is preliminary data.</text>
</comment>
<evidence type="ECO:0000256" key="2">
    <source>
        <dbReference type="ARBA" id="ARBA00022980"/>
    </source>
</evidence>
<dbReference type="InterPro" id="IPR022981">
    <property type="entry name" value="Ribosomal_uL16_arc"/>
</dbReference>
<dbReference type="PIRSF" id="PIRSF005590">
    <property type="entry name" value="Ribosomal_L10"/>
    <property type="match status" value="1"/>
</dbReference>
<dbReference type="Gene3D" id="3.90.1170.10">
    <property type="entry name" value="Ribosomal protein L10e/L16"/>
    <property type="match status" value="1"/>
</dbReference>
<name>A0A7L4PB33_9CREN</name>
<evidence type="ECO:0000256" key="3">
    <source>
        <dbReference type="ARBA" id="ARBA00023274"/>
    </source>
</evidence>
<dbReference type="SUPFAM" id="SSF54686">
    <property type="entry name" value="Ribosomal protein L16p/L10e"/>
    <property type="match status" value="1"/>
</dbReference>
<dbReference type="InterPro" id="IPR016180">
    <property type="entry name" value="Ribosomal_uL16_dom"/>
</dbReference>